<evidence type="ECO:0000313" key="8">
    <source>
        <dbReference type="EMBL" id="SDU53913.1"/>
    </source>
</evidence>
<feature type="domain" description="4Fe-4S ferredoxin-type" evidence="7">
    <location>
        <begin position="31"/>
        <end position="60"/>
    </location>
</feature>
<evidence type="ECO:0000256" key="2">
    <source>
        <dbReference type="ARBA" id="ARBA00022485"/>
    </source>
</evidence>
<reference evidence="9" key="1">
    <citation type="submission" date="2016-10" db="EMBL/GenBank/DDBJ databases">
        <authorList>
            <person name="Varghese N."/>
            <person name="Submissions S."/>
        </authorList>
    </citation>
    <scope>NUCLEOTIDE SEQUENCE [LARGE SCALE GENOMIC DNA]</scope>
    <source>
        <strain evidence="9">DSM 3384</strain>
    </source>
</reference>
<dbReference type="InterPro" id="IPR017896">
    <property type="entry name" value="4Fe4S_Fe-S-bd"/>
</dbReference>
<feature type="domain" description="4Fe-4S ferredoxin-type" evidence="7">
    <location>
        <begin position="61"/>
        <end position="90"/>
    </location>
</feature>
<evidence type="ECO:0000256" key="5">
    <source>
        <dbReference type="ARBA" id="ARBA00023004"/>
    </source>
</evidence>
<dbReference type="Gene3D" id="3.30.70.20">
    <property type="match status" value="2"/>
</dbReference>
<evidence type="ECO:0000256" key="1">
    <source>
        <dbReference type="ARBA" id="ARBA00001966"/>
    </source>
</evidence>
<keyword evidence="6" id="KW-0411">Iron-sulfur</keyword>
<evidence type="ECO:0000256" key="6">
    <source>
        <dbReference type="ARBA" id="ARBA00023014"/>
    </source>
</evidence>
<dbReference type="RefSeq" id="WP_014955756.1">
    <property type="nucleotide sequence ID" value="NZ_FNLL01000011.1"/>
</dbReference>
<dbReference type="GO" id="GO:0016625">
    <property type="term" value="F:oxidoreductase activity, acting on the aldehyde or oxo group of donors, iron-sulfur protein as acceptor"/>
    <property type="evidence" value="ECO:0007669"/>
    <property type="project" value="InterPro"/>
</dbReference>
<keyword evidence="5" id="KW-0408">Iron</keyword>
<dbReference type="AlphaFoldDB" id="A0A1H2JC10"/>
<accession>A0A1H2JC10</accession>
<dbReference type="PANTHER" id="PTHR43724">
    <property type="entry name" value="PYRUVATE SYNTHASE SUBUNIT PORD"/>
    <property type="match status" value="1"/>
</dbReference>
<dbReference type="EMBL" id="FNLL01000011">
    <property type="protein sequence ID" value="SDU53913.1"/>
    <property type="molecule type" value="Genomic_DNA"/>
</dbReference>
<dbReference type="PROSITE" id="PS51379">
    <property type="entry name" value="4FE4S_FER_2"/>
    <property type="match status" value="2"/>
</dbReference>
<organism evidence="8 9">
    <name type="scientific">Desulfobacula phenolica</name>
    <dbReference type="NCBI Taxonomy" id="90732"/>
    <lineage>
        <taxon>Bacteria</taxon>
        <taxon>Pseudomonadati</taxon>
        <taxon>Thermodesulfobacteriota</taxon>
        <taxon>Desulfobacteria</taxon>
        <taxon>Desulfobacterales</taxon>
        <taxon>Desulfobacteraceae</taxon>
        <taxon>Desulfobacula</taxon>
    </lineage>
</organism>
<evidence type="ECO:0000259" key="7">
    <source>
        <dbReference type="PROSITE" id="PS51379"/>
    </source>
</evidence>
<dbReference type="Pfam" id="PF14697">
    <property type="entry name" value="Fer4_21"/>
    <property type="match status" value="1"/>
</dbReference>
<keyword evidence="2" id="KW-0004">4Fe-4S</keyword>
<dbReference type="InterPro" id="IPR011898">
    <property type="entry name" value="PorD_KorD"/>
</dbReference>
<keyword evidence="9" id="KW-1185">Reference proteome</keyword>
<evidence type="ECO:0000256" key="3">
    <source>
        <dbReference type="ARBA" id="ARBA00022723"/>
    </source>
</evidence>
<sequence>MSPNKFFKHEGPWSDANDPLMCSDTGDWRSKRPVVDKDKCIFCGFCAIYCPIQVMEMVENSYFSPDLAFCKGCGICAKECPKDAISMEPEGDFKK</sequence>
<dbReference type="NCBIfam" id="TIGR02179">
    <property type="entry name" value="PorD_KorD"/>
    <property type="match status" value="1"/>
</dbReference>
<proteinExistence type="predicted"/>
<dbReference type="GO" id="GO:0046872">
    <property type="term" value="F:metal ion binding"/>
    <property type="evidence" value="ECO:0007669"/>
    <property type="project" value="UniProtKB-KW"/>
</dbReference>
<dbReference type="PANTHER" id="PTHR43724:SF1">
    <property type="entry name" value="PYRUVATE SYNTHASE SUBUNIT PORD"/>
    <property type="match status" value="1"/>
</dbReference>
<protein>
    <submittedName>
        <fullName evidence="8">Pyruvate ferredoxin oxidoreductase delta subunit</fullName>
    </submittedName>
</protein>
<evidence type="ECO:0000256" key="4">
    <source>
        <dbReference type="ARBA" id="ARBA00022737"/>
    </source>
</evidence>
<comment type="cofactor">
    <cofactor evidence="1">
        <name>[4Fe-4S] cluster</name>
        <dbReference type="ChEBI" id="CHEBI:49883"/>
    </cofactor>
</comment>
<name>A0A1H2JC10_9BACT</name>
<dbReference type="PROSITE" id="PS00198">
    <property type="entry name" value="4FE4S_FER_1"/>
    <property type="match status" value="1"/>
</dbReference>
<dbReference type="InterPro" id="IPR017900">
    <property type="entry name" value="4Fe4S_Fe_S_CS"/>
</dbReference>
<dbReference type="GO" id="GO:0051539">
    <property type="term" value="F:4 iron, 4 sulfur cluster binding"/>
    <property type="evidence" value="ECO:0007669"/>
    <property type="project" value="UniProtKB-KW"/>
</dbReference>
<keyword evidence="8" id="KW-0670">Pyruvate</keyword>
<evidence type="ECO:0000313" key="9">
    <source>
        <dbReference type="Proteomes" id="UP000199608"/>
    </source>
</evidence>
<dbReference type="SUPFAM" id="SSF54862">
    <property type="entry name" value="4Fe-4S ferredoxins"/>
    <property type="match status" value="1"/>
</dbReference>
<keyword evidence="4" id="KW-0677">Repeat</keyword>
<gene>
    <name evidence="8" type="ORF">SAMN04487931_111148</name>
</gene>
<keyword evidence="3" id="KW-0479">Metal-binding</keyword>
<dbReference type="Proteomes" id="UP000199608">
    <property type="component" value="Unassembled WGS sequence"/>
</dbReference>